<evidence type="ECO:0000256" key="1">
    <source>
        <dbReference type="SAM" id="MobiDB-lite"/>
    </source>
</evidence>
<gene>
    <name evidence="2" type="ORF">DFH08DRAFT_1034254</name>
</gene>
<protein>
    <submittedName>
        <fullName evidence="2">Uncharacterized protein</fullName>
    </submittedName>
</protein>
<feature type="region of interest" description="Disordered" evidence="1">
    <location>
        <begin position="122"/>
        <end position="158"/>
    </location>
</feature>
<dbReference type="EMBL" id="JARIHO010000052">
    <property type="protein sequence ID" value="KAJ7321070.1"/>
    <property type="molecule type" value="Genomic_DNA"/>
</dbReference>
<organism evidence="2 3">
    <name type="scientific">Mycena albidolilacea</name>
    <dbReference type="NCBI Taxonomy" id="1033008"/>
    <lineage>
        <taxon>Eukaryota</taxon>
        <taxon>Fungi</taxon>
        <taxon>Dikarya</taxon>
        <taxon>Basidiomycota</taxon>
        <taxon>Agaricomycotina</taxon>
        <taxon>Agaricomycetes</taxon>
        <taxon>Agaricomycetidae</taxon>
        <taxon>Agaricales</taxon>
        <taxon>Marasmiineae</taxon>
        <taxon>Mycenaceae</taxon>
        <taxon>Mycena</taxon>
    </lineage>
</organism>
<evidence type="ECO:0000313" key="2">
    <source>
        <dbReference type="EMBL" id="KAJ7321070.1"/>
    </source>
</evidence>
<evidence type="ECO:0000313" key="3">
    <source>
        <dbReference type="Proteomes" id="UP001218218"/>
    </source>
</evidence>
<name>A0AAD6ZGF3_9AGAR</name>
<keyword evidence="3" id="KW-1185">Reference proteome</keyword>
<accession>A0AAD6ZGF3</accession>
<comment type="caution">
    <text evidence="2">The sequence shown here is derived from an EMBL/GenBank/DDBJ whole genome shotgun (WGS) entry which is preliminary data.</text>
</comment>
<proteinExistence type="predicted"/>
<reference evidence="2" key="1">
    <citation type="submission" date="2023-03" db="EMBL/GenBank/DDBJ databases">
        <title>Massive genome expansion in bonnet fungi (Mycena s.s.) driven by repeated elements and novel gene families across ecological guilds.</title>
        <authorList>
            <consortium name="Lawrence Berkeley National Laboratory"/>
            <person name="Harder C.B."/>
            <person name="Miyauchi S."/>
            <person name="Viragh M."/>
            <person name="Kuo A."/>
            <person name="Thoen E."/>
            <person name="Andreopoulos B."/>
            <person name="Lu D."/>
            <person name="Skrede I."/>
            <person name="Drula E."/>
            <person name="Henrissat B."/>
            <person name="Morin E."/>
            <person name="Kohler A."/>
            <person name="Barry K."/>
            <person name="LaButti K."/>
            <person name="Morin E."/>
            <person name="Salamov A."/>
            <person name="Lipzen A."/>
            <person name="Mereny Z."/>
            <person name="Hegedus B."/>
            <person name="Baldrian P."/>
            <person name="Stursova M."/>
            <person name="Weitz H."/>
            <person name="Taylor A."/>
            <person name="Grigoriev I.V."/>
            <person name="Nagy L.G."/>
            <person name="Martin F."/>
            <person name="Kauserud H."/>
        </authorList>
    </citation>
    <scope>NUCLEOTIDE SEQUENCE</scope>
    <source>
        <strain evidence="2">CBHHK002</strain>
    </source>
</reference>
<dbReference type="Proteomes" id="UP001218218">
    <property type="component" value="Unassembled WGS sequence"/>
</dbReference>
<sequence length="158" mass="15966">MILHDTCCPAALLLLPHACPPPHLCSSPITVPAPAPTPTALALCSALCLPPHSCSPHCSQLSMAPCPAPAPVPAPAPAPLQGSAPCCSMHTPAPPLHLPLPLPLPTDAWSCLPRSFVPTNSSLHPSAPMEGVSDGGVDADEVKVDRVVGDAPDSSLAD</sequence>
<dbReference type="AlphaFoldDB" id="A0AAD6ZGF3"/>